<dbReference type="Proteomes" id="UP000320176">
    <property type="component" value="Unassembled WGS sequence"/>
</dbReference>
<dbReference type="AlphaFoldDB" id="A0A5C6ATH9"/>
<organism evidence="1 2">
    <name type="scientific">Stieleria varia</name>
    <dbReference type="NCBI Taxonomy" id="2528005"/>
    <lineage>
        <taxon>Bacteria</taxon>
        <taxon>Pseudomonadati</taxon>
        <taxon>Planctomycetota</taxon>
        <taxon>Planctomycetia</taxon>
        <taxon>Pirellulales</taxon>
        <taxon>Pirellulaceae</taxon>
        <taxon>Stieleria</taxon>
    </lineage>
</organism>
<reference evidence="1 2" key="1">
    <citation type="submission" date="2019-02" db="EMBL/GenBank/DDBJ databases">
        <title>Deep-cultivation of Planctomycetes and their phenomic and genomic characterization uncovers novel biology.</title>
        <authorList>
            <person name="Wiegand S."/>
            <person name="Jogler M."/>
            <person name="Boedeker C."/>
            <person name="Pinto D."/>
            <person name="Vollmers J."/>
            <person name="Rivas-Marin E."/>
            <person name="Kohn T."/>
            <person name="Peeters S.H."/>
            <person name="Heuer A."/>
            <person name="Rast P."/>
            <person name="Oberbeckmann S."/>
            <person name="Bunk B."/>
            <person name="Jeske O."/>
            <person name="Meyerdierks A."/>
            <person name="Storesund J.E."/>
            <person name="Kallscheuer N."/>
            <person name="Luecker S."/>
            <person name="Lage O.M."/>
            <person name="Pohl T."/>
            <person name="Merkel B.J."/>
            <person name="Hornburger P."/>
            <person name="Mueller R.-W."/>
            <person name="Bruemmer F."/>
            <person name="Labrenz M."/>
            <person name="Spormann A.M."/>
            <person name="Op Den Camp H."/>
            <person name="Overmann J."/>
            <person name="Amann R."/>
            <person name="Jetten M.S.M."/>
            <person name="Mascher T."/>
            <person name="Medema M.H."/>
            <person name="Devos D.P."/>
            <person name="Kaster A.-K."/>
            <person name="Ovreas L."/>
            <person name="Rohde M."/>
            <person name="Galperin M.Y."/>
            <person name="Jogler C."/>
        </authorList>
    </citation>
    <scope>NUCLEOTIDE SEQUENCE [LARGE SCALE GENOMIC DNA]</scope>
    <source>
        <strain evidence="1 2">Pla52n</strain>
    </source>
</reference>
<keyword evidence="2" id="KW-1185">Reference proteome</keyword>
<comment type="caution">
    <text evidence="1">The sequence shown here is derived from an EMBL/GenBank/DDBJ whole genome shotgun (WGS) entry which is preliminary data.</text>
</comment>
<sequence length="92" mass="10743">MRDVADVHFPKLSWLVPQQKLNSKTQIQRYHGPLLLSHGDKDRTIPYQLGRQLYESANEPKQWVRIENAGHNDWLCEAYLRQLEGFVASIAK</sequence>
<dbReference type="GO" id="GO:0016787">
    <property type="term" value="F:hydrolase activity"/>
    <property type="evidence" value="ECO:0007669"/>
    <property type="project" value="UniProtKB-KW"/>
</dbReference>
<dbReference type="InterPro" id="IPR029058">
    <property type="entry name" value="AB_hydrolase_fold"/>
</dbReference>
<protein>
    <submittedName>
        <fullName evidence="1">Alpha/beta hydrolase family protein</fullName>
    </submittedName>
</protein>
<dbReference type="Gene3D" id="3.40.50.1820">
    <property type="entry name" value="alpha/beta hydrolase"/>
    <property type="match status" value="1"/>
</dbReference>
<accession>A0A5C6ATH9</accession>
<keyword evidence="1" id="KW-0378">Hydrolase</keyword>
<dbReference type="EMBL" id="SJPN01000004">
    <property type="protein sequence ID" value="TWU02569.1"/>
    <property type="molecule type" value="Genomic_DNA"/>
</dbReference>
<evidence type="ECO:0000313" key="2">
    <source>
        <dbReference type="Proteomes" id="UP000320176"/>
    </source>
</evidence>
<dbReference type="RefSeq" id="WP_146520871.1">
    <property type="nucleotide sequence ID" value="NZ_CP151726.1"/>
</dbReference>
<gene>
    <name evidence="1" type="ORF">Pla52n_36190</name>
</gene>
<evidence type="ECO:0000313" key="1">
    <source>
        <dbReference type="EMBL" id="TWU02569.1"/>
    </source>
</evidence>
<dbReference type="SUPFAM" id="SSF53474">
    <property type="entry name" value="alpha/beta-Hydrolases"/>
    <property type="match status" value="1"/>
</dbReference>
<proteinExistence type="predicted"/>
<name>A0A5C6ATH9_9BACT</name>
<dbReference type="OrthoDB" id="9777090at2"/>